<reference evidence="3" key="1">
    <citation type="journal article" date="2013" name="Nat. Genet.">
        <title>The draft genomes of soft-shell turtle and green sea turtle yield insights into the development and evolution of the turtle-specific body plan.</title>
        <authorList>
            <person name="Wang Z."/>
            <person name="Pascual-Anaya J."/>
            <person name="Zadissa A."/>
            <person name="Li W."/>
            <person name="Niimura Y."/>
            <person name="Huang Z."/>
            <person name="Li C."/>
            <person name="White S."/>
            <person name="Xiong Z."/>
            <person name="Fang D."/>
            <person name="Wang B."/>
            <person name="Ming Y."/>
            <person name="Chen Y."/>
            <person name="Zheng Y."/>
            <person name="Kuraku S."/>
            <person name="Pignatelli M."/>
            <person name="Herrero J."/>
            <person name="Beal K."/>
            <person name="Nozawa M."/>
            <person name="Li Q."/>
            <person name="Wang J."/>
            <person name="Zhang H."/>
            <person name="Yu L."/>
            <person name="Shigenobu S."/>
            <person name="Wang J."/>
            <person name="Liu J."/>
            <person name="Flicek P."/>
            <person name="Searle S."/>
            <person name="Wang J."/>
            <person name="Kuratani S."/>
            <person name="Yin Y."/>
            <person name="Aken B."/>
            <person name="Zhang G."/>
            <person name="Irie N."/>
        </authorList>
    </citation>
    <scope>NUCLEOTIDE SEQUENCE [LARGE SCALE GENOMIC DNA]</scope>
</reference>
<name>M7BHK5_CHEMY</name>
<dbReference type="EMBL" id="KB544907">
    <property type="protein sequence ID" value="EMP31568.1"/>
    <property type="molecule type" value="Genomic_DNA"/>
</dbReference>
<organism evidence="2 3">
    <name type="scientific">Chelonia mydas</name>
    <name type="common">Green sea-turtle</name>
    <name type="synonym">Chelonia agassizi</name>
    <dbReference type="NCBI Taxonomy" id="8469"/>
    <lineage>
        <taxon>Eukaryota</taxon>
        <taxon>Metazoa</taxon>
        <taxon>Chordata</taxon>
        <taxon>Craniata</taxon>
        <taxon>Vertebrata</taxon>
        <taxon>Euteleostomi</taxon>
        <taxon>Archelosauria</taxon>
        <taxon>Testudinata</taxon>
        <taxon>Testudines</taxon>
        <taxon>Cryptodira</taxon>
        <taxon>Durocryptodira</taxon>
        <taxon>Americhelydia</taxon>
        <taxon>Chelonioidea</taxon>
        <taxon>Cheloniidae</taxon>
        <taxon>Chelonia</taxon>
    </lineage>
</organism>
<protein>
    <submittedName>
        <fullName evidence="2">Uncharacterized protein</fullName>
    </submittedName>
</protein>
<dbReference type="Proteomes" id="UP000031443">
    <property type="component" value="Unassembled WGS sequence"/>
</dbReference>
<proteinExistence type="predicted"/>
<feature type="region of interest" description="Disordered" evidence="1">
    <location>
        <begin position="315"/>
        <end position="337"/>
    </location>
</feature>
<evidence type="ECO:0000313" key="3">
    <source>
        <dbReference type="Proteomes" id="UP000031443"/>
    </source>
</evidence>
<accession>M7BHK5</accession>
<gene>
    <name evidence="2" type="ORF">UY3_11279</name>
</gene>
<evidence type="ECO:0000256" key="1">
    <source>
        <dbReference type="SAM" id="MobiDB-lite"/>
    </source>
</evidence>
<keyword evidence="3" id="KW-1185">Reference proteome</keyword>
<evidence type="ECO:0000313" key="2">
    <source>
        <dbReference type="EMBL" id="EMP31568.1"/>
    </source>
</evidence>
<sequence length="337" mass="37571">MMATLQWHLDHLEFDESDTIMAAHAVEADAHSLRGPRLDPACRQHGSVSVTNRDSSRIWTRKSLKLGICFLKRNHTFWRKLEPRSRWDRRVSQQPGPRLPVQVIGCKGLVPDACGAGYASYNTLRTSGNRAMKLTPALGLVEQIHFFFMGAKYWQVLLLAGSLLASRLPTSCEWGSSGRRWGWVYKTAGGAKMQHVGLTAPPVGPSVQPTLHAGSWPAGPHPPSRFRLALVAHCKLQRLLLTWDPEKGAMKVEDERQSVFLKGQPHSILCGQEKELQGNPTAFLQPCRMHDGVEAVARCHTTGMKLAKSAILMDRDSREGREHHHKRTGKEVLPGAR</sequence>
<dbReference type="AlphaFoldDB" id="M7BHK5"/>